<feature type="region of interest" description="Disordered" evidence="1">
    <location>
        <begin position="143"/>
        <end position="181"/>
    </location>
</feature>
<keyword evidence="3" id="KW-1185">Reference proteome</keyword>
<sequence>SFSPMKPNTLAYNVAWMDRVFRSRATAEALLSPERDVGTLTQHDYDVSLQFLPDYHRYYPILGCIAATGLLLLRRPKSNTRSAIATFTYGFTGYTLGKVSMLNAHYNYVRSLENPAGFGKAMENVQAKLGGLVPPSFIIERAYEPSPDDPNQIPDTESRIILPTPSDSAATNTDQTSAQPTLSRWDQIRKINNQTAHNSSWDIIRQRHERDTVKSSKNNDGPELFWDDAATSDVDPSRTQQ</sequence>
<dbReference type="AlphaFoldDB" id="A0A067TPJ3"/>
<gene>
    <name evidence="2" type="ORF">GALMADRAFT_52070</name>
</gene>
<dbReference type="EMBL" id="KL142367">
    <property type="protein sequence ID" value="KDR85086.1"/>
    <property type="molecule type" value="Genomic_DNA"/>
</dbReference>
<reference evidence="3" key="1">
    <citation type="journal article" date="2014" name="Proc. Natl. Acad. Sci. U.S.A.">
        <title>Extensive sampling of basidiomycete genomes demonstrates inadequacy of the white-rot/brown-rot paradigm for wood decay fungi.</title>
        <authorList>
            <person name="Riley R."/>
            <person name="Salamov A.A."/>
            <person name="Brown D.W."/>
            <person name="Nagy L.G."/>
            <person name="Floudas D."/>
            <person name="Held B.W."/>
            <person name="Levasseur A."/>
            <person name="Lombard V."/>
            <person name="Morin E."/>
            <person name="Otillar R."/>
            <person name="Lindquist E.A."/>
            <person name="Sun H."/>
            <person name="LaButti K.M."/>
            <person name="Schmutz J."/>
            <person name="Jabbour D."/>
            <person name="Luo H."/>
            <person name="Baker S.E."/>
            <person name="Pisabarro A.G."/>
            <person name="Walton J.D."/>
            <person name="Blanchette R.A."/>
            <person name="Henrissat B."/>
            <person name="Martin F."/>
            <person name="Cullen D."/>
            <person name="Hibbett D.S."/>
            <person name="Grigoriev I.V."/>
        </authorList>
    </citation>
    <scope>NUCLEOTIDE SEQUENCE [LARGE SCALE GENOMIC DNA]</scope>
    <source>
        <strain evidence="3">CBS 339.88</strain>
    </source>
</reference>
<feature type="region of interest" description="Disordered" evidence="1">
    <location>
        <begin position="198"/>
        <end position="241"/>
    </location>
</feature>
<evidence type="ECO:0000313" key="3">
    <source>
        <dbReference type="Proteomes" id="UP000027222"/>
    </source>
</evidence>
<feature type="non-terminal residue" evidence="2">
    <location>
        <position position="1"/>
    </location>
</feature>
<dbReference type="HOGENOM" id="CLU_093219_0_0_1"/>
<dbReference type="OrthoDB" id="3201807at2759"/>
<dbReference type="Proteomes" id="UP000027222">
    <property type="component" value="Unassembled WGS sequence"/>
</dbReference>
<accession>A0A067TPJ3</accession>
<proteinExistence type="predicted"/>
<feature type="compositionally biased region" description="Polar residues" evidence="1">
    <location>
        <begin position="165"/>
        <end position="181"/>
    </location>
</feature>
<protein>
    <submittedName>
        <fullName evidence="2">Uncharacterized protein</fullName>
    </submittedName>
</protein>
<name>A0A067TPJ3_GALM3</name>
<evidence type="ECO:0000313" key="2">
    <source>
        <dbReference type="EMBL" id="KDR85086.1"/>
    </source>
</evidence>
<dbReference type="STRING" id="685588.A0A067TPJ3"/>
<organism evidence="2 3">
    <name type="scientific">Galerina marginata (strain CBS 339.88)</name>
    <dbReference type="NCBI Taxonomy" id="685588"/>
    <lineage>
        <taxon>Eukaryota</taxon>
        <taxon>Fungi</taxon>
        <taxon>Dikarya</taxon>
        <taxon>Basidiomycota</taxon>
        <taxon>Agaricomycotina</taxon>
        <taxon>Agaricomycetes</taxon>
        <taxon>Agaricomycetidae</taxon>
        <taxon>Agaricales</taxon>
        <taxon>Agaricineae</taxon>
        <taxon>Strophariaceae</taxon>
        <taxon>Galerina</taxon>
    </lineage>
</organism>
<feature type="compositionally biased region" description="Basic and acidic residues" evidence="1">
    <location>
        <begin position="204"/>
        <end position="214"/>
    </location>
</feature>
<evidence type="ECO:0000256" key="1">
    <source>
        <dbReference type="SAM" id="MobiDB-lite"/>
    </source>
</evidence>